<dbReference type="Ensembl" id="ENSPMRT00000026530.1">
    <property type="protein sequence ID" value="ENSPMRP00000025004.1"/>
    <property type="gene ID" value="ENSPMRG00000016163.1"/>
</dbReference>
<organism evidence="3 4">
    <name type="scientific">Podarcis muralis</name>
    <name type="common">Wall lizard</name>
    <name type="synonym">Lacerta muralis</name>
    <dbReference type="NCBI Taxonomy" id="64176"/>
    <lineage>
        <taxon>Eukaryota</taxon>
        <taxon>Metazoa</taxon>
        <taxon>Chordata</taxon>
        <taxon>Craniata</taxon>
        <taxon>Vertebrata</taxon>
        <taxon>Euteleostomi</taxon>
        <taxon>Lepidosauria</taxon>
        <taxon>Squamata</taxon>
        <taxon>Bifurcata</taxon>
        <taxon>Unidentata</taxon>
        <taxon>Episquamata</taxon>
        <taxon>Laterata</taxon>
        <taxon>Lacertibaenia</taxon>
        <taxon>Lacertidae</taxon>
        <taxon>Podarcis</taxon>
    </lineage>
</organism>
<dbReference type="Proteomes" id="UP000472272">
    <property type="component" value="Chromosome 12"/>
</dbReference>
<evidence type="ECO:0000313" key="3">
    <source>
        <dbReference type="Ensembl" id="ENSPMRP00000025004.1"/>
    </source>
</evidence>
<feature type="chain" id="PRO_5025412005" evidence="2">
    <location>
        <begin position="20"/>
        <end position="417"/>
    </location>
</feature>
<evidence type="ECO:0000313" key="4">
    <source>
        <dbReference type="Proteomes" id="UP000472272"/>
    </source>
</evidence>
<evidence type="ECO:0000256" key="2">
    <source>
        <dbReference type="SAM" id="SignalP"/>
    </source>
</evidence>
<accession>A0A670JNE1</accession>
<dbReference type="AlphaFoldDB" id="A0A670JNE1"/>
<reference evidence="3 4" key="1">
    <citation type="journal article" date="2019" name="Proc. Natl. Acad. Sci. U.S.A.">
        <title>Regulatory changes in pterin and carotenoid genes underlie balanced color polymorphisms in the wall lizard.</title>
        <authorList>
            <person name="Andrade P."/>
            <person name="Pinho C."/>
            <person name="Perez I de Lanuza G."/>
            <person name="Afonso S."/>
            <person name="Brejcha J."/>
            <person name="Rubin C.J."/>
            <person name="Wallerman O."/>
            <person name="Pereira P."/>
            <person name="Sabatino S.J."/>
            <person name="Bellati A."/>
            <person name="Pellitteri-Rosa D."/>
            <person name="Bosakova Z."/>
            <person name="Bunikis I."/>
            <person name="Carretero M.A."/>
            <person name="Feiner N."/>
            <person name="Marsik P."/>
            <person name="Pauperio F."/>
            <person name="Salvi D."/>
            <person name="Soler L."/>
            <person name="While G.M."/>
            <person name="Uller T."/>
            <person name="Font E."/>
            <person name="Andersson L."/>
            <person name="Carneiro M."/>
        </authorList>
    </citation>
    <scope>NUCLEOTIDE SEQUENCE</scope>
</reference>
<evidence type="ECO:0000256" key="1">
    <source>
        <dbReference type="SAM" id="MobiDB-lite"/>
    </source>
</evidence>
<reference evidence="3" key="3">
    <citation type="submission" date="2025-09" db="UniProtKB">
        <authorList>
            <consortium name="Ensembl"/>
        </authorList>
    </citation>
    <scope>IDENTIFICATION</scope>
</reference>
<proteinExistence type="predicted"/>
<keyword evidence="2" id="KW-0732">Signal</keyword>
<feature type="compositionally biased region" description="Basic residues" evidence="1">
    <location>
        <begin position="389"/>
        <end position="400"/>
    </location>
</feature>
<protein>
    <submittedName>
        <fullName evidence="3">Uncharacterized protein</fullName>
    </submittedName>
</protein>
<name>A0A670JNE1_PODMU</name>
<keyword evidence="4" id="KW-1185">Reference proteome</keyword>
<feature type="signal peptide" evidence="2">
    <location>
        <begin position="1"/>
        <end position="19"/>
    </location>
</feature>
<feature type="region of interest" description="Disordered" evidence="1">
    <location>
        <begin position="384"/>
        <end position="417"/>
    </location>
</feature>
<reference evidence="3" key="2">
    <citation type="submission" date="2025-08" db="UniProtKB">
        <authorList>
            <consortium name="Ensembl"/>
        </authorList>
    </citation>
    <scope>IDENTIFICATION</scope>
</reference>
<sequence>MRTQRTRLLLICTWESSAASSLAAQATLHRWSCRFFRCFPAASPLSLLFPRLPASQQTSPSFPVPLHPSIKSCAPLLLCKETRTPLSQPSAQQRLSTMAEWPLSAQSSRWSSEVPAAPVVDAAFPKELQTATISLWTVVGAVQAVERTVEAQALRLLSLEQRSEMAEKRFGDCEKAVAELGTQLDSRWSALETLLQEYGQLQKRLETMEDLLKNGNFWFLKVPVNAAAAASKILLFLNWRISPVLRKKMPLTFWARKTQKNVLRNLCPIPKQNLPFPGQILFRGLSRRRNCVPRAMARTESSLKVPATIIRFLDWILYRATQKEPTPVSLCRGATWKQKFTRDLLQTTQGYRLPGRMKFRGSNRRRLQQGGMEETVFKALVMLTPQPSRTRRKRRARKTPPTHPSCSSSPGARWRPF</sequence>
<dbReference type="GeneTree" id="ENSGT00940000161603"/>